<gene>
    <name evidence="2" type="ORF">GCM10023353_12790</name>
</gene>
<proteinExistence type="predicted"/>
<protein>
    <submittedName>
        <fullName evidence="2">Uncharacterized protein</fullName>
    </submittedName>
</protein>
<evidence type="ECO:0000313" key="3">
    <source>
        <dbReference type="Proteomes" id="UP001500839"/>
    </source>
</evidence>
<name>A0ABP9CIK8_9ACTN</name>
<feature type="region of interest" description="Disordered" evidence="1">
    <location>
        <begin position="113"/>
        <end position="140"/>
    </location>
</feature>
<feature type="compositionally biased region" description="Low complexity" evidence="1">
    <location>
        <begin position="8"/>
        <end position="30"/>
    </location>
</feature>
<reference evidence="3" key="1">
    <citation type="journal article" date="2019" name="Int. J. Syst. Evol. Microbiol.">
        <title>The Global Catalogue of Microorganisms (GCM) 10K type strain sequencing project: providing services to taxonomists for standard genome sequencing and annotation.</title>
        <authorList>
            <consortium name="The Broad Institute Genomics Platform"/>
            <consortium name="The Broad Institute Genome Sequencing Center for Infectious Disease"/>
            <person name="Wu L."/>
            <person name="Ma J."/>
        </authorList>
    </citation>
    <scope>NUCLEOTIDE SEQUENCE [LARGE SCALE GENOMIC DNA]</scope>
    <source>
        <strain evidence="3">JCM 18542</strain>
    </source>
</reference>
<feature type="region of interest" description="Disordered" evidence="1">
    <location>
        <begin position="1"/>
        <end position="99"/>
    </location>
</feature>
<dbReference type="Proteomes" id="UP001500839">
    <property type="component" value="Unassembled WGS sequence"/>
</dbReference>
<dbReference type="EMBL" id="BAABKQ010000001">
    <property type="protein sequence ID" value="GAA4810026.1"/>
    <property type="molecule type" value="Genomic_DNA"/>
</dbReference>
<evidence type="ECO:0000256" key="1">
    <source>
        <dbReference type="SAM" id="MobiDB-lite"/>
    </source>
</evidence>
<evidence type="ECO:0000313" key="2">
    <source>
        <dbReference type="EMBL" id="GAA4810026.1"/>
    </source>
</evidence>
<organism evidence="2 3">
    <name type="scientific">Tomitella cavernea</name>
    <dbReference type="NCBI Taxonomy" id="1387982"/>
    <lineage>
        <taxon>Bacteria</taxon>
        <taxon>Bacillati</taxon>
        <taxon>Actinomycetota</taxon>
        <taxon>Actinomycetes</taxon>
        <taxon>Mycobacteriales</taxon>
        <taxon>Tomitella</taxon>
    </lineage>
</organism>
<comment type="caution">
    <text evidence="2">The sequence shown here is derived from an EMBL/GenBank/DDBJ whole genome shotgun (WGS) entry which is preliminary data.</text>
</comment>
<sequence>MTPSGGDAEAAGAATTAKAAATAADAAQTAPRTGVERRALDMATSPDAEQYRHSSAAAPRGGRGPSFPPPSARRRCREGTVATGTPATVRGPLSGSAIWWVDDNPRTYRELARRHAEGARPAGDTTFSPSDPAATAKRRS</sequence>
<keyword evidence="3" id="KW-1185">Reference proteome</keyword>
<accession>A0ABP9CIK8</accession>